<comment type="similarity">
    <text evidence="2 8">Belongs to the DNA/RNA non-specific endonuclease family.</text>
</comment>
<dbReference type="InterPro" id="IPR020821">
    <property type="entry name" value="ENPP1-3/EXOG-like_nuc-like"/>
</dbReference>
<dbReference type="SUPFAM" id="SSF54060">
    <property type="entry name" value="His-Me finger endonucleases"/>
    <property type="match status" value="1"/>
</dbReference>
<dbReference type="InterPro" id="IPR040255">
    <property type="entry name" value="Non-specific_endonuclease"/>
</dbReference>
<keyword evidence="5 8" id="KW-0255">Endonuclease</keyword>
<dbReference type="InterPro" id="IPR044925">
    <property type="entry name" value="His-Me_finger_sf"/>
</dbReference>
<keyword evidence="3 8" id="KW-0540">Nuclease</keyword>
<evidence type="ECO:0000256" key="9">
    <source>
        <dbReference type="SAM" id="MobiDB-lite"/>
    </source>
</evidence>
<feature type="compositionally biased region" description="Basic and acidic residues" evidence="9">
    <location>
        <begin position="11"/>
        <end position="20"/>
    </location>
</feature>
<name>A0ABR2YIG8_9CHLO</name>
<keyword evidence="4 8" id="KW-0479">Metal-binding</keyword>
<dbReference type="Proteomes" id="UP001491310">
    <property type="component" value="Unassembled WGS sequence"/>
</dbReference>
<feature type="compositionally biased region" description="Polar residues" evidence="9">
    <location>
        <begin position="1"/>
        <end position="10"/>
    </location>
</feature>
<keyword evidence="13" id="KW-1185">Reference proteome</keyword>
<evidence type="ECO:0000313" key="12">
    <source>
        <dbReference type="EMBL" id="KAK9905947.1"/>
    </source>
</evidence>
<evidence type="ECO:0000256" key="2">
    <source>
        <dbReference type="ARBA" id="ARBA00010052"/>
    </source>
</evidence>
<dbReference type="InterPro" id="IPR044929">
    <property type="entry name" value="DNA/RNA_non-sp_Endonuclease_sf"/>
</dbReference>
<evidence type="ECO:0000256" key="8">
    <source>
        <dbReference type="RuleBase" id="RU366055"/>
    </source>
</evidence>
<dbReference type="PROSITE" id="PS01070">
    <property type="entry name" value="NUCLEASE_NON_SPEC"/>
    <property type="match status" value="1"/>
</dbReference>
<feature type="domain" description="ENPP1-3/EXOG-like endonuclease/phosphodiesterase" evidence="10">
    <location>
        <begin position="43"/>
        <end position="257"/>
    </location>
</feature>
<feature type="region of interest" description="Disordered" evidence="9">
    <location>
        <begin position="1"/>
        <end position="24"/>
    </location>
</feature>
<dbReference type="Pfam" id="PF01223">
    <property type="entry name" value="Endonuclease_NS"/>
    <property type="match status" value="1"/>
</dbReference>
<dbReference type="SMART" id="SM00892">
    <property type="entry name" value="Endonuclease_NS"/>
    <property type="match status" value="1"/>
</dbReference>
<evidence type="ECO:0000256" key="7">
    <source>
        <dbReference type="ARBA" id="ARBA00022842"/>
    </source>
</evidence>
<keyword evidence="6 8" id="KW-0378">Hydrolase</keyword>
<reference evidence="12 13" key="1">
    <citation type="journal article" date="2024" name="Nat. Commun.">
        <title>Phylogenomics reveals the evolutionary origins of lichenization in chlorophyte algae.</title>
        <authorList>
            <person name="Puginier C."/>
            <person name="Libourel C."/>
            <person name="Otte J."/>
            <person name="Skaloud P."/>
            <person name="Haon M."/>
            <person name="Grisel S."/>
            <person name="Petersen M."/>
            <person name="Berrin J.G."/>
            <person name="Delaux P.M."/>
            <person name="Dal Grande F."/>
            <person name="Keller J."/>
        </authorList>
    </citation>
    <scope>NUCLEOTIDE SEQUENCE [LARGE SCALE GENOMIC DNA]</scope>
    <source>
        <strain evidence="12 13">SAG 216-7</strain>
    </source>
</reference>
<evidence type="ECO:0000256" key="1">
    <source>
        <dbReference type="ARBA" id="ARBA00001946"/>
    </source>
</evidence>
<feature type="domain" description="DNA/RNA non-specific endonuclease/pyrophosphatase/phosphodiesterase" evidence="11">
    <location>
        <begin position="42"/>
        <end position="257"/>
    </location>
</feature>
<keyword evidence="7" id="KW-0460">Magnesium</keyword>
<dbReference type="EC" id="3.1.30.-" evidence="8"/>
<protein>
    <recommendedName>
        <fullName evidence="8">Endonuclease</fullName>
        <ecNumber evidence="8">3.1.30.-</ecNumber>
    </recommendedName>
</protein>
<evidence type="ECO:0000256" key="5">
    <source>
        <dbReference type="ARBA" id="ARBA00022759"/>
    </source>
</evidence>
<sequence length="296" mass="32919">MLSRSVNQEGRSPRKQEPGKQETAALHHALKYGLPSSEGLRFFKNFVLSFDSRTRNPRWVLEHITRGQTRGDGNRKNVEFYEDKGLDQRFRNRLSDFKESGYDRGHMAPAANHKESAETMLETFVLSNTSPQVGKGFNRDYWARLERFVNLLTQTCDDVYVLTGPLFLPSKTPLGYFMQHPMIGQPPRMVAVPTHFFKVVLAERAAGSAAGREAVIGAFVLPNAPLQADLPLTAFSVPLEALEEAAGLQLFPGFLNADRRAALDSAALAYQKWGRQQMKLRGTSGPPIDVEGALSG</sequence>
<evidence type="ECO:0000259" key="10">
    <source>
        <dbReference type="SMART" id="SM00477"/>
    </source>
</evidence>
<gene>
    <name evidence="12" type="ORF">WJX75_009298</name>
</gene>
<dbReference type="CDD" id="cd00091">
    <property type="entry name" value="NUC"/>
    <property type="match status" value="1"/>
</dbReference>
<evidence type="ECO:0000256" key="3">
    <source>
        <dbReference type="ARBA" id="ARBA00022722"/>
    </source>
</evidence>
<dbReference type="PANTHER" id="PTHR13966:SF5">
    <property type="entry name" value="ENDONUCLEASE G, MITOCHONDRIAL"/>
    <property type="match status" value="1"/>
</dbReference>
<dbReference type="InterPro" id="IPR018524">
    <property type="entry name" value="DNA/RNA_endonuclease_AS"/>
</dbReference>
<dbReference type="SMART" id="SM00477">
    <property type="entry name" value="NUC"/>
    <property type="match status" value="1"/>
</dbReference>
<dbReference type="PANTHER" id="PTHR13966">
    <property type="entry name" value="ENDONUCLEASE RELATED"/>
    <property type="match status" value="1"/>
</dbReference>
<dbReference type="InterPro" id="IPR001604">
    <property type="entry name" value="Endo_G_ENPP1-like_dom"/>
</dbReference>
<evidence type="ECO:0000256" key="4">
    <source>
        <dbReference type="ARBA" id="ARBA00022723"/>
    </source>
</evidence>
<accession>A0ABR2YIG8</accession>
<dbReference type="EMBL" id="JALJOT010000011">
    <property type="protein sequence ID" value="KAK9905947.1"/>
    <property type="molecule type" value="Genomic_DNA"/>
</dbReference>
<comment type="caution">
    <text evidence="12">The sequence shown here is derived from an EMBL/GenBank/DDBJ whole genome shotgun (WGS) entry which is preliminary data.</text>
</comment>
<evidence type="ECO:0000313" key="13">
    <source>
        <dbReference type="Proteomes" id="UP001491310"/>
    </source>
</evidence>
<evidence type="ECO:0000256" key="6">
    <source>
        <dbReference type="ARBA" id="ARBA00022801"/>
    </source>
</evidence>
<comment type="cofactor">
    <cofactor evidence="1 8">
        <name>Mg(2+)</name>
        <dbReference type="ChEBI" id="CHEBI:18420"/>
    </cofactor>
</comment>
<organism evidence="12 13">
    <name type="scientific">Coccomyxa subellipsoidea</name>
    <dbReference type="NCBI Taxonomy" id="248742"/>
    <lineage>
        <taxon>Eukaryota</taxon>
        <taxon>Viridiplantae</taxon>
        <taxon>Chlorophyta</taxon>
        <taxon>core chlorophytes</taxon>
        <taxon>Trebouxiophyceae</taxon>
        <taxon>Trebouxiophyceae incertae sedis</taxon>
        <taxon>Coccomyxaceae</taxon>
        <taxon>Coccomyxa</taxon>
    </lineage>
</organism>
<proteinExistence type="inferred from homology"/>
<evidence type="ECO:0000259" key="11">
    <source>
        <dbReference type="SMART" id="SM00892"/>
    </source>
</evidence>
<dbReference type="Gene3D" id="3.40.570.10">
    <property type="entry name" value="Extracellular Endonuclease, subunit A"/>
    <property type="match status" value="1"/>
</dbReference>